<evidence type="ECO:0000313" key="2">
    <source>
        <dbReference type="Proteomes" id="UP000472260"/>
    </source>
</evidence>
<dbReference type="AlphaFoldDB" id="A0A671MQQ2"/>
<dbReference type="Ensembl" id="ENSSANT00000038104.1">
    <property type="protein sequence ID" value="ENSSANP00000035764.1"/>
    <property type="gene ID" value="ENSSANG00000018336.1"/>
</dbReference>
<reference evidence="1" key="2">
    <citation type="submission" date="2025-09" db="UniProtKB">
        <authorList>
            <consortium name="Ensembl"/>
        </authorList>
    </citation>
    <scope>IDENTIFICATION</scope>
</reference>
<reference evidence="1" key="1">
    <citation type="submission" date="2025-08" db="UniProtKB">
        <authorList>
            <consortium name="Ensembl"/>
        </authorList>
    </citation>
    <scope>IDENTIFICATION</scope>
</reference>
<evidence type="ECO:0000313" key="1">
    <source>
        <dbReference type="Ensembl" id="ENSSANP00000035764.1"/>
    </source>
</evidence>
<protein>
    <submittedName>
        <fullName evidence="1">Uncharacterized protein</fullName>
    </submittedName>
</protein>
<accession>A0A671MQQ2</accession>
<dbReference type="Proteomes" id="UP000472260">
    <property type="component" value="Unassembled WGS sequence"/>
</dbReference>
<organism evidence="1 2">
    <name type="scientific">Sinocyclocheilus anshuiensis</name>
    <dbReference type="NCBI Taxonomy" id="1608454"/>
    <lineage>
        <taxon>Eukaryota</taxon>
        <taxon>Metazoa</taxon>
        <taxon>Chordata</taxon>
        <taxon>Craniata</taxon>
        <taxon>Vertebrata</taxon>
        <taxon>Euteleostomi</taxon>
        <taxon>Actinopterygii</taxon>
        <taxon>Neopterygii</taxon>
        <taxon>Teleostei</taxon>
        <taxon>Ostariophysi</taxon>
        <taxon>Cypriniformes</taxon>
        <taxon>Cyprinidae</taxon>
        <taxon>Cyprininae</taxon>
        <taxon>Sinocyclocheilus</taxon>
    </lineage>
</organism>
<name>A0A671MQQ2_9TELE</name>
<proteinExistence type="predicted"/>
<keyword evidence="2" id="KW-1185">Reference proteome</keyword>
<sequence>MQPFGRHYVVVRPLFAEDSSAEQHERINRNRRTLRHHLKYYFTGVCCTKHYFYLKIQFNAVA</sequence>